<evidence type="ECO:0000256" key="1">
    <source>
        <dbReference type="ARBA" id="ARBA00009861"/>
    </source>
</evidence>
<evidence type="ECO:0000313" key="4">
    <source>
        <dbReference type="EMBL" id="RXH84854.1"/>
    </source>
</evidence>
<comment type="similarity">
    <text evidence="1">Belongs to the plant acyltransferase family.</text>
</comment>
<dbReference type="Pfam" id="PF02458">
    <property type="entry name" value="Transferase"/>
    <property type="match status" value="1"/>
</dbReference>
<dbReference type="AlphaFoldDB" id="A0A498IRN8"/>
<evidence type="ECO:0000256" key="2">
    <source>
        <dbReference type="ARBA" id="ARBA00022679"/>
    </source>
</evidence>
<name>A0A498IRN8_MALDO</name>
<keyword evidence="3" id="KW-0012">Acyltransferase</keyword>
<protein>
    <submittedName>
        <fullName evidence="4">Uncharacterized protein</fullName>
    </submittedName>
</protein>
<dbReference type="Gene3D" id="3.30.559.10">
    <property type="entry name" value="Chloramphenicol acetyltransferase-like domain"/>
    <property type="match status" value="2"/>
</dbReference>
<dbReference type="InterPro" id="IPR023213">
    <property type="entry name" value="CAT-like_dom_sf"/>
</dbReference>
<organism evidence="4 5">
    <name type="scientific">Malus domestica</name>
    <name type="common">Apple</name>
    <name type="synonym">Pyrus malus</name>
    <dbReference type="NCBI Taxonomy" id="3750"/>
    <lineage>
        <taxon>Eukaryota</taxon>
        <taxon>Viridiplantae</taxon>
        <taxon>Streptophyta</taxon>
        <taxon>Embryophyta</taxon>
        <taxon>Tracheophyta</taxon>
        <taxon>Spermatophyta</taxon>
        <taxon>Magnoliopsida</taxon>
        <taxon>eudicotyledons</taxon>
        <taxon>Gunneridae</taxon>
        <taxon>Pentapetalae</taxon>
        <taxon>rosids</taxon>
        <taxon>fabids</taxon>
        <taxon>Rosales</taxon>
        <taxon>Rosaceae</taxon>
        <taxon>Amygdaloideae</taxon>
        <taxon>Maleae</taxon>
        <taxon>Malus</taxon>
    </lineage>
</organism>
<dbReference type="GO" id="GO:0016746">
    <property type="term" value="F:acyltransferase activity"/>
    <property type="evidence" value="ECO:0007669"/>
    <property type="project" value="UniProtKB-KW"/>
</dbReference>
<reference evidence="4 5" key="1">
    <citation type="submission" date="2018-10" db="EMBL/GenBank/DDBJ databases">
        <title>A high-quality apple genome assembly.</title>
        <authorList>
            <person name="Hu J."/>
        </authorList>
    </citation>
    <scope>NUCLEOTIDE SEQUENCE [LARGE SCALE GENOMIC DNA]</scope>
    <source>
        <strain evidence="5">cv. HFTH1</strain>
        <tissue evidence="4">Young leaf</tissue>
    </source>
</reference>
<evidence type="ECO:0000313" key="5">
    <source>
        <dbReference type="Proteomes" id="UP000290289"/>
    </source>
</evidence>
<gene>
    <name evidence="4" type="ORF">DVH24_041622</name>
</gene>
<sequence>MKRTTNSSTATNDEGIHFVEAQVLNCTLSDVLKNPNLAQLNKFFSFELENYHNEIPGGVQLNMFQCGGFAIGQCVSHKLADGLSNFVFTNTWAATARRDQADIDPPQFVSAALFPPPKEFNLGSGGSMPLTKAKVTRRFICNASEIETLRAKYQRNTKNVPSKRPSRVETLTAFIWNRFVGLQRVALRINCTTVNLRPRFDPPLPQNTFGNIFHIALTSPLQILSNSSDDEECDDGAVQD</sequence>
<dbReference type="PANTHER" id="PTHR31623:SF46">
    <property type="entry name" value="VINORINE SYNTHASE-LIKE"/>
    <property type="match status" value="1"/>
</dbReference>
<proteinExistence type="inferred from homology"/>
<keyword evidence="5" id="KW-1185">Reference proteome</keyword>
<comment type="caution">
    <text evidence="4">The sequence shown here is derived from an EMBL/GenBank/DDBJ whole genome shotgun (WGS) entry which is preliminary data.</text>
</comment>
<dbReference type="EMBL" id="RDQH01000337">
    <property type="protein sequence ID" value="RXH84854.1"/>
    <property type="molecule type" value="Genomic_DNA"/>
</dbReference>
<dbReference type="PANTHER" id="PTHR31623">
    <property type="entry name" value="F21J9.9"/>
    <property type="match status" value="1"/>
</dbReference>
<evidence type="ECO:0000256" key="3">
    <source>
        <dbReference type="ARBA" id="ARBA00023315"/>
    </source>
</evidence>
<accession>A0A498IRN8</accession>
<dbReference type="Proteomes" id="UP000290289">
    <property type="component" value="Chromosome 11"/>
</dbReference>
<keyword evidence="2" id="KW-0808">Transferase</keyword>